<evidence type="ECO:0000313" key="3">
    <source>
        <dbReference type="Proteomes" id="UP000236333"/>
    </source>
</evidence>
<proteinExistence type="predicted"/>
<reference evidence="2 3" key="1">
    <citation type="journal article" date="2017" name="Mol. Biol. Evol.">
        <title>The 4-celled Tetrabaena socialis nuclear genome reveals the essential components for genetic control of cell number at the origin of multicellularity in the volvocine lineage.</title>
        <authorList>
            <person name="Featherston J."/>
            <person name="Arakaki Y."/>
            <person name="Hanschen E.R."/>
            <person name="Ferris P.J."/>
            <person name="Michod R.E."/>
            <person name="Olson B.J.S.C."/>
            <person name="Nozaki H."/>
            <person name="Durand P.M."/>
        </authorList>
    </citation>
    <scope>NUCLEOTIDE SEQUENCE [LARGE SCALE GENOMIC DNA]</scope>
    <source>
        <strain evidence="2 3">NIES-571</strain>
    </source>
</reference>
<dbReference type="AlphaFoldDB" id="A0A2J7ZYW9"/>
<comment type="caution">
    <text evidence="2">The sequence shown here is derived from an EMBL/GenBank/DDBJ whole genome shotgun (WGS) entry which is preliminary data.</text>
</comment>
<dbReference type="Proteomes" id="UP000236333">
    <property type="component" value="Unassembled WGS sequence"/>
</dbReference>
<sequence>MAPGARGARPLKATRRGTLKLRQSISLLGATSRTHPPSSVTPSSSSSSLVALAAPSGTMQRRRGRSSMKLRGGGYRGIHKFGRQPICR</sequence>
<feature type="compositionally biased region" description="Low complexity" evidence="1">
    <location>
        <begin position="36"/>
        <end position="56"/>
    </location>
</feature>
<name>A0A2J7ZYW9_9CHLO</name>
<feature type="region of interest" description="Disordered" evidence="1">
    <location>
        <begin position="1"/>
        <end position="20"/>
    </location>
</feature>
<dbReference type="EMBL" id="PGGS01000303">
    <property type="protein sequence ID" value="PNH05471.1"/>
    <property type="molecule type" value="Genomic_DNA"/>
</dbReference>
<protein>
    <submittedName>
        <fullName evidence="2">Uncharacterized protein</fullName>
    </submittedName>
</protein>
<evidence type="ECO:0000313" key="2">
    <source>
        <dbReference type="EMBL" id="PNH05471.1"/>
    </source>
</evidence>
<gene>
    <name evidence="2" type="ORF">TSOC_008295</name>
</gene>
<organism evidence="2 3">
    <name type="scientific">Tetrabaena socialis</name>
    <dbReference type="NCBI Taxonomy" id="47790"/>
    <lineage>
        <taxon>Eukaryota</taxon>
        <taxon>Viridiplantae</taxon>
        <taxon>Chlorophyta</taxon>
        <taxon>core chlorophytes</taxon>
        <taxon>Chlorophyceae</taxon>
        <taxon>CS clade</taxon>
        <taxon>Chlamydomonadales</taxon>
        <taxon>Tetrabaenaceae</taxon>
        <taxon>Tetrabaena</taxon>
    </lineage>
</organism>
<feature type="region of interest" description="Disordered" evidence="1">
    <location>
        <begin position="27"/>
        <end position="88"/>
    </location>
</feature>
<accession>A0A2J7ZYW9</accession>
<keyword evidence="3" id="KW-1185">Reference proteome</keyword>
<evidence type="ECO:0000256" key="1">
    <source>
        <dbReference type="SAM" id="MobiDB-lite"/>
    </source>
</evidence>